<name>X1Q9N7_9ZZZZ</name>
<protein>
    <recommendedName>
        <fullName evidence="2">DUF91 domain-containing protein</fullName>
    </recommendedName>
</protein>
<evidence type="ECO:0000313" key="1">
    <source>
        <dbReference type="EMBL" id="GAI65192.1"/>
    </source>
</evidence>
<accession>X1Q9N7</accession>
<evidence type="ECO:0008006" key="2">
    <source>
        <dbReference type="Google" id="ProtNLM"/>
    </source>
</evidence>
<dbReference type="AlphaFoldDB" id="X1Q9N7"/>
<reference evidence="1" key="1">
    <citation type="journal article" date="2014" name="Front. Microbiol.">
        <title>High frequency of phylogenetically diverse reductive dehalogenase-homologous genes in deep subseafloor sedimentary metagenomes.</title>
        <authorList>
            <person name="Kawai M."/>
            <person name="Futagami T."/>
            <person name="Toyoda A."/>
            <person name="Takaki Y."/>
            <person name="Nishi S."/>
            <person name="Hori S."/>
            <person name="Arai W."/>
            <person name="Tsubouchi T."/>
            <person name="Morono Y."/>
            <person name="Uchiyama I."/>
            <person name="Ito T."/>
            <person name="Fujiyama A."/>
            <person name="Inagaki F."/>
            <person name="Takami H."/>
        </authorList>
    </citation>
    <scope>NUCLEOTIDE SEQUENCE</scope>
    <source>
        <strain evidence="1">Expedition CK06-06</strain>
    </source>
</reference>
<proteinExistence type="predicted"/>
<organism evidence="1">
    <name type="scientific">marine sediment metagenome</name>
    <dbReference type="NCBI Taxonomy" id="412755"/>
    <lineage>
        <taxon>unclassified sequences</taxon>
        <taxon>metagenomes</taxon>
        <taxon>ecological metagenomes</taxon>
    </lineage>
</organism>
<dbReference type="EMBL" id="BARW01001897">
    <property type="protein sequence ID" value="GAI65192.1"/>
    <property type="molecule type" value="Genomic_DNA"/>
</dbReference>
<sequence length="141" mass="16220">MPGKFNYEVRHKYPHLIGDDTAVWERFILKFPGKFDTVDYDVKVGSGTDPNFIKGDKSGEYWAMLTKKRIDVVGFKNNSVTIIEVKKRVSLSTLGQILGYKFLYLREHPEIPVVSTLIVCSLIDQDDIDVLERYSVNYLIV</sequence>
<gene>
    <name evidence="1" type="ORF">S12H4_05663</name>
</gene>
<comment type="caution">
    <text evidence="1">The sequence shown here is derived from an EMBL/GenBank/DDBJ whole genome shotgun (WGS) entry which is preliminary data.</text>
</comment>